<reference evidence="2" key="1">
    <citation type="submission" date="2024-06" db="UniProtKB">
        <authorList>
            <consortium name="Ensembl"/>
        </authorList>
    </citation>
    <scope>IDENTIFICATION</scope>
</reference>
<evidence type="ECO:0000256" key="1">
    <source>
        <dbReference type="SAM" id="MobiDB-lite"/>
    </source>
</evidence>
<organism evidence="2">
    <name type="scientific">Mustela putorius furo</name>
    <name type="common">European domestic ferret</name>
    <name type="synonym">Mustela furo</name>
    <dbReference type="NCBI Taxonomy" id="9669"/>
    <lineage>
        <taxon>Eukaryota</taxon>
        <taxon>Metazoa</taxon>
        <taxon>Chordata</taxon>
        <taxon>Craniata</taxon>
        <taxon>Vertebrata</taxon>
        <taxon>Euteleostomi</taxon>
        <taxon>Mammalia</taxon>
        <taxon>Eutheria</taxon>
        <taxon>Laurasiatheria</taxon>
        <taxon>Carnivora</taxon>
        <taxon>Caniformia</taxon>
        <taxon>Musteloidea</taxon>
        <taxon>Mustelidae</taxon>
        <taxon>Mustelinae</taxon>
        <taxon>Mustela</taxon>
    </lineage>
</organism>
<dbReference type="Ensembl" id="ENSMPUT00000013129.1">
    <property type="protein sequence ID" value="ENSMPUP00000012920.1"/>
    <property type="gene ID" value="ENSMPUG00000013019.1"/>
</dbReference>
<feature type="compositionally biased region" description="Polar residues" evidence="1">
    <location>
        <begin position="22"/>
        <end position="40"/>
    </location>
</feature>
<dbReference type="InParanoid" id="M3YNL3"/>
<sequence length="100" mass="10388">ARYHNTASGPSPPGHLLASQAPPCSSLQGSSEHPTKSQSGDLHLGPEGPCLPTEGGQSGWAYQAGQQCGKPAAWLPVTLWRAPYGKELTPPTCSKRGLEA</sequence>
<accession>M3YNL3</accession>
<dbReference type="EMBL" id="AEYP01030268">
    <property type="status" value="NOT_ANNOTATED_CDS"/>
    <property type="molecule type" value="Genomic_DNA"/>
</dbReference>
<protein>
    <submittedName>
        <fullName evidence="2">Uncharacterized protein</fullName>
    </submittedName>
</protein>
<feature type="region of interest" description="Disordered" evidence="1">
    <location>
        <begin position="1"/>
        <end position="57"/>
    </location>
</feature>
<dbReference type="HOGENOM" id="CLU_2312547_0_0_1"/>
<dbReference type="AlphaFoldDB" id="M3YNL3"/>
<name>M3YNL3_MUSPF</name>
<evidence type="ECO:0000313" key="2">
    <source>
        <dbReference type="Ensembl" id="ENSMPUP00000012920.1"/>
    </source>
</evidence>
<proteinExistence type="predicted"/>